<keyword evidence="2" id="KW-1185">Reference proteome</keyword>
<reference evidence="1" key="1">
    <citation type="submission" date="2019-04" db="EMBL/GenBank/DDBJ databases">
        <title>Microbes associate with the intestines of laboratory mice.</title>
        <authorList>
            <person name="Navarre W."/>
            <person name="Wong E."/>
            <person name="Huang K."/>
            <person name="Tropini C."/>
            <person name="Ng K."/>
            <person name="Yu B."/>
        </authorList>
    </citation>
    <scope>NUCLEOTIDE SEQUENCE</scope>
    <source>
        <strain evidence="1">NM04_E33</strain>
    </source>
</reference>
<name>A0AC61RBE1_9BACT</name>
<proteinExistence type="predicted"/>
<organism evidence="1 2">
    <name type="scientific">Lepagella muris</name>
    <dbReference type="NCBI Taxonomy" id="3032870"/>
    <lineage>
        <taxon>Bacteria</taxon>
        <taxon>Pseudomonadati</taxon>
        <taxon>Bacteroidota</taxon>
        <taxon>Bacteroidia</taxon>
        <taxon>Bacteroidales</taxon>
        <taxon>Muribaculaceae</taxon>
        <taxon>Lepagella</taxon>
    </lineage>
</organism>
<dbReference type="Proteomes" id="UP000306319">
    <property type="component" value="Unassembled WGS sequence"/>
</dbReference>
<sequence length="332" mass="36793">MDFSNLHTILRSLYDEMMPLCEDMAGVAQGIAGLGALFYVAYRIWQALARAEPIDVFPLLRPFVIGFCIMFFPTVVLGTINSVMSPIVQGTAGMLEGQTLDMQKYREEKDRLEYEKMMRDPSTAYLVDDAEFDRQIDELGVTEVGTAAGMYIERGMYKVKKAISNFFRELLEMLFQAASLTIDTIRTFFLIVLAILGPISFALSVWDGFQHTLVQWICRYIQTYLWLPVADLFSTILAKIQVLMLQNDISELTNNPNADLDGSNTAYCIFMIIGIIGYFTIPTVAGWIIQAGGMGSYNRNVNNAALQGGSWAGSIVGGVSGNAVGRAGKLLK</sequence>
<gene>
    <name evidence="1" type="primary">traJ</name>
    <name evidence="1" type="ORF">E5331_15550</name>
</gene>
<comment type="caution">
    <text evidence="1">The sequence shown here is derived from an EMBL/GenBank/DDBJ whole genome shotgun (WGS) entry which is preliminary data.</text>
</comment>
<evidence type="ECO:0000313" key="2">
    <source>
        <dbReference type="Proteomes" id="UP000306319"/>
    </source>
</evidence>
<accession>A0AC61RBE1</accession>
<protein>
    <submittedName>
        <fullName evidence="1">Conjugative transposon protein TraJ</fullName>
    </submittedName>
</protein>
<evidence type="ECO:0000313" key="1">
    <source>
        <dbReference type="EMBL" id="TGY77247.1"/>
    </source>
</evidence>
<dbReference type="EMBL" id="SRYB01000028">
    <property type="protein sequence ID" value="TGY77247.1"/>
    <property type="molecule type" value="Genomic_DNA"/>
</dbReference>